<dbReference type="AlphaFoldDB" id="A0A7W9E999"/>
<dbReference type="GO" id="GO:0032259">
    <property type="term" value="P:methylation"/>
    <property type="evidence" value="ECO:0007669"/>
    <property type="project" value="UniProtKB-KW"/>
</dbReference>
<dbReference type="Gene3D" id="3.40.50.150">
    <property type="entry name" value="Vaccinia Virus protein VP39"/>
    <property type="match status" value="1"/>
</dbReference>
<feature type="domain" description="Methyltransferase FkbM" evidence="1">
    <location>
        <begin position="105"/>
        <end position="248"/>
    </location>
</feature>
<evidence type="ECO:0000259" key="1">
    <source>
        <dbReference type="Pfam" id="PF05050"/>
    </source>
</evidence>
<dbReference type="SUPFAM" id="SSF53335">
    <property type="entry name" value="S-adenosyl-L-methionine-dependent methyltransferases"/>
    <property type="match status" value="1"/>
</dbReference>
<evidence type="ECO:0000313" key="2">
    <source>
        <dbReference type="EMBL" id="MBB5661809.1"/>
    </source>
</evidence>
<dbReference type="Pfam" id="PF05050">
    <property type="entry name" value="Methyltransf_21"/>
    <property type="match status" value="1"/>
</dbReference>
<dbReference type="PANTHER" id="PTHR34203">
    <property type="entry name" value="METHYLTRANSFERASE, FKBM FAMILY PROTEIN"/>
    <property type="match status" value="1"/>
</dbReference>
<dbReference type="RefSeq" id="WP_123286301.1">
    <property type="nucleotide sequence ID" value="NZ_JACIJB010000016.1"/>
</dbReference>
<dbReference type="InterPro" id="IPR029063">
    <property type="entry name" value="SAM-dependent_MTases_sf"/>
</dbReference>
<dbReference type="NCBIfam" id="TIGR01444">
    <property type="entry name" value="fkbM_fam"/>
    <property type="match status" value="1"/>
</dbReference>
<sequence>MRRTSVFSAQDMVVEPASSPELNLLGHNELLTVDRWALERRSRALAKAVYLGDGVMLCRAMGRYKMFLTARDVGFTPHLLMDGIWEPWMTPILAQRIKPGMTVVDAGANHGYFTLLLADLVGPEGRVAAIEPHPHTAELLRRTVGVNGFGDRTTVFEQAVGAHDDKMLTFEMREDDPKNARVVGDERADHAGMTRVRSGRLDTLLAEWPKVDFLKIDVEGAEEAVLEGAWPLIIRDRPEILLEFNHARCSDPLGLLERLVGVYQRLRTVTFDSQLVPVTRAQLLDKDQPEDWMLWLSRR</sequence>
<keyword evidence="2" id="KW-0808">Transferase</keyword>
<reference evidence="2 3" key="1">
    <citation type="submission" date="2020-08" db="EMBL/GenBank/DDBJ databases">
        <title>Genomic Encyclopedia of Type Strains, Phase IV (KMG-IV): sequencing the most valuable type-strain genomes for metagenomic binning, comparative biology and taxonomic classification.</title>
        <authorList>
            <person name="Goeker M."/>
        </authorList>
    </citation>
    <scope>NUCLEOTIDE SEQUENCE [LARGE SCALE GENOMIC DNA]</scope>
    <source>
        <strain evidence="2 3">DSM 24448</strain>
    </source>
</reference>
<keyword evidence="2" id="KW-0489">Methyltransferase</keyword>
<gene>
    <name evidence="2" type="ORF">FHS65_002579</name>
</gene>
<dbReference type="EMBL" id="JACIJB010000016">
    <property type="protein sequence ID" value="MBB5661809.1"/>
    <property type="molecule type" value="Genomic_DNA"/>
</dbReference>
<dbReference type="GO" id="GO:0008168">
    <property type="term" value="F:methyltransferase activity"/>
    <property type="evidence" value="ECO:0007669"/>
    <property type="project" value="UniProtKB-KW"/>
</dbReference>
<accession>A0A7W9E999</accession>
<dbReference type="InterPro" id="IPR006342">
    <property type="entry name" value="FkbM_mtfrase"/>
</dbReference>
<protein>
    <submittedName>
        <fullName evidence="2">FkbM family methyltransferase</fullName>
    </submittedName>
</protein>
<evidence type="ECO:0000313" key="3">
    <source>
        <dbReference type="Proteomes" id="UP000548978"/>
    </source>
</evidence>
<organism evidence="2 3">
    <name type="scientific">Brevundimonas halotolerans</name>
    <dbReference type="NCBI Taxonomy" id="69670"/>
    <lineage>
        <taxon>Bacteria</taxon>
        <taxon>Pseudomonadati</taxon>
        <taxon>Pseudomonadota</taxon>
        <taxon>Alphaproteobacteria</taxon>
        <taxon>Caulobacterales</taxon>
        <taxon>Caulobacteraceae</taxon>
        <taxon>Brevundimonas</taxon>
    </lineage>
</organism>
<comment type="caution">
    <text evidence="2">The sequence shown here is derived from an EMBL/GenBank/DDBJ whole genome shotgun (WGS) entry which is preliminary data.</text>
</comment>
<dbReference type="OrthoDB" id="9814604at2"/>
<keyword evidence="3" id="KW-1185">Reference proteome</keyword>
<proteinExistence type="predicted"/>
<dbReference type="PANTHER" id="PTHR34203:SF15">
    <property type="entry name" value="SLL1173 PROTEIN"/>
    <property type="match status" value="1"/>
</dbReference>
<dbReference type="InterPro" id="IPR052514">
    <property type="entry name" value="SAM-dependent_MTase"/>
</dbReference>
<dbReference type="Proteomes" id="UP000548978">
    <property type="component" value="Unassembled WGS sequence"/>
</dbReference>
<name>A0A7W9E999_9CAUL</name>